<dbReference type="Gene3D" id="3.40.50.2300">
    <property type="match status" value="2"/>
</dbReference>
<dbReference type="CDD" id="cd01392">
    <property type="entry name" value="HTH_LacI"/>
    <property type="match status" value="1"/>
</dbReference>
<keyword evidence="2" id="KW-0238">DNA-binding</keyword>
<dbReference type="Gene3D" id="1.10.260.40">
    <property type="entry name" value="lambda repressor-like DNA-binding domains"/>
    <property type="match status" value="1"/>
</dbReference>
<dbReference type="InterPro" id="IPR010982">
    <property type="entry name" value="Lambda_DNA-bd_dom_sf"/>
</dbReference>
<dbReference type="Pfam" id="PF13377">
    <property type="entry name" value="Peripla_BP_3"/>
    <property type="match status" value="1"/>
</dbReference>
<dbReference type="CDD" id="cd20010">
    <property type="entry name" value="PBP1_AglR-like"/>
    <property type="match status" value="1"/>
</dbReference>
<dbReference type="PROSITE" id="PS50932">
    <property type="entry name" value="HTH_LACI_2"/>
    <property type="match status" value="1"/>
</dbReference>
<dbReference type="Pfam" id="PF00356">
    <property type="entry name" value="LacI"/>
    <property type="match status" value="1"/>
</dbReference>
<feature type="domain" description="HTH lacI-type" evidence="4">
    <location>
        <begin position="1"/>
        <end position="55"/>
    </location>
</feature>
<evidence type="ECO:0000256" key="3">
    <source>
        <dbReference type="ARBA" id="ARBA00023163"/>
    </source>
</evidence>
<keyword evidence="1" id="KW-0805">Transcription regulation</keyword>
<dbReference type="SMART" id="SM00354">
    <property type="entry name" value="HTH_LACI"/>
    <property type="match status" value="1"/>
</dbReference>
<accession>A0ABQ4NNA6</accession>
<dbReference type="InterPro" id="IPR028082">
    <property type="entry name" value="Peripla_BP_I"/>
</dbReference>
<keyword evidence="3" id="KW-0804">Transcription</keyword>
<proteinExistence type="predicted"/>
<sequence length="341" mass="37142">MNLREFSELLGLSPTTVSRALGGYPEVKEETRRKVTEAARQHGYKPNRRAASLATGRAMAIGHVIPTSLNHEMVNPVFADFLAGAGEVYSKANYDIILSVVSDGDEVRAYRQMASTGSVDGIIVHGPRTNDARIALIQDTGLPFVVHGRAPVEAAPYSFVDVDNLRAFRRATDLLLDLGHQRIGLLNGHLIMDFARRRRDGYCAALEARGTTVRSEFQFAGEMSERNGYAAARQMLRLPSPPTAFLVSSLIMAIGARRAIHEADLTLGRDVSVVTHDDMLGYLSNGDDVPIFTATRSSVRAAGRRCAEILLEQVADRTLPPVQEIWESELIMGASTGPALS</sequence>
<dbReference type="InterPro" id="IPR046335">
    <property type="entry name" value="LacI/GalR-like_sensor"/>
</dbReference>
<evidence type="ECO:0000256" key="2">
    <source>
        <dbReference type="ARBA" id="ARBA00023125"/>
    </source>
</evidence>
<name>A0ABQ4NNA6_9RHOB</name>
<gene>
    <name evidence="5" type="ORF">JANAI62_25260</name>
</gene>
<comment type="caution">
    <text evidence="5">The sequence shown here is derived from an EMBL/GenBank/DDBJ whole genome shotgun (WGS) entry which is preliminary data.</text>
</comment>
<dbReference type="RefSeq" id="WP_220749391.1">
    <property type="nucleotide sequence ID" value="NZ_BPFH01000004.1"/>
</dbReference>
<dbReference type="SUPFAM" id="SSF47413">
    <property type="entry name" value="lambda repressor-like DNA-binding domains"/>
    <property type="match status" value="1"/>
</dbReference>
<evidence type="ECO:0000259" key="4">
    <source>
        <dbReference type="PROSITE" id="PS50932"/>
    </source>
</evidence>
<dbReference type="Proteomes" id="UP000786693">
    <property type="component" value="Unassembled WGS sequence"/>
</dbReference>
<keyword evidence="6" id="KW-1185">Reference proteome</keyword>
<dbReference type="PANTHER" id="PTHR30146">
    <property type="entry name" value="LACI-RELATED TRANSCRIPTIONAL REPRESSOR"/>
    <property type="match status" value="1"/>
</dbReference>
<evidence type="ECO:0000313" key="5">
    <source>
        <dbReference type="EMBL" id="GIT95903.1"/>
    </source>
</evidence>
<dbReference type="PANTHER" id="PTHR30146:SF155">
    <property type="entry name" value="ALANINE RACEMASE"/>
    <property type="match status" value="1"/>
</dbReference>
<evidence type="ECO:0000313" key="6">
    <source>
        <dbReference type="Proteomes" id="UP000786693"/>
    </source>
</evidence>
<reference evidence="5 6" key="1">
    <citation type="submission" date="2021-05" db="EMBL/GenBank/DDBJ databases">
        <title>Bacteria Genome sequencing.</title>
        <authorList>
            <person name="Takabe Y."/>
            <person name="Nakajima Y."/>
            <person name="Suzuki S."/>
            <person name="Shiozaki T."/>
        </authorList>
    </citation>
    <scope>NUCLEOTIDE SEQUENCE [LARGE SCALE GENOMIC DNA]</scope>
    <source>
        <strain evidence="5 6">AI_62</strain>
    </source>
</reference>
<evidence type="ECO:0000256" key="1">
    <source>
        <dbReference type="ARBA" id="ARBA00023015"/>
    </source>
</evidence>
<dbReference type="InterPro" id="IPR000843">
    <property type="entry name" value="HTH_LacI"/>
</dbReference>
<dbReference type="EMBL" id="BPFH01000004">
    <property type="protein sequence ID" value="GIT95903.1"/>
    <property type="molecule type" value="Genomic_DNA"/>
</dbReference>
<protein>
    <submittedName>
        <fullName evidence="5">LacI family transcriptional regulator</fullName>
    </submittedName>
</protein>
<organism evidence="5 6">
    <name type="scientific">Jannaschia pagri</name>
    <dbReference type="NCBI Taxonomy" id="2829797"/>
    <lineage>
        <taxon>Bacteria</taxon>
        <taxon>Pseudomonadati</taxon>
        <taxon>Pseudomonadota</taxon>
        <taxon>Alphaproteobacteria</taxon>
        <taxon>Rhodobacterales</taxon>
        <taxon>Roseobacteraceae</taxon>
        <taxon>Jannaschia</taxon>
    </lineage>
</organism>
<dbReference type="SUPFAM" id="SSF53822">
    <property type="entry name" value="Periplasmic binding protein-like I"/>
    <property type="match status" value="1"/>
</dbReference>